<evidence type="ECO:0000259" key="1">
    <source>
        <dbReference type="Pfam" id="PF13986"/>
    </source>
</evidence>
<accession>A0A432YXB9</accession>
<name>A0A432YXB9_9GAMM</name>
<dbReference type="AlphaFoldDB" id="A0A432YXB9"/>
<dbReference type="RefSeq" id="WP_126751602.1">
    <property type="nucleotide sequence ID" value="NZ_JBHUMT010000016.1"/>
</dbReference>
<sequence length="95" mass="11386">MTSEIVSKEELIQLTGYKQPLRQYQYLSRNGYNCFFNRRHQVVLTREAIRQRERAIADKIAQTEEFARLAELERNKQKKKYSRNTGLIDQMFEVA</sequence>
<evidence type="ECO:0000313" key="3">
    <source>
        <dbReference type="Proteomes" id="UP000288361"/>
    </source>
</evidence>
<protein>
    <recommendedName>
        <fullName evidence="1">DUF4224 domain-containing protein</fullName>
    </recommendedName>
</protein>
<feature type="domain" description="DUF4224" evidence="1">
    <location>
        <begin position="5"/>
        <end position="33"/>
    </location>
</feature>
<organism evidence="2 3">
    <name type="scientific">Idiomarina piscisalsi</name>
    <dbReference type="NCBI Taxonomy" id="1096243"/>
    <lineage>
        <taxon>Bacteria</taxon>
        <taxon>Pseudomonadati</taxon>
        <taxon>Pseudomonadota</taxon>
        <taxon>Gammaproteobacteria</taxon>
        <taxon>Alteromonadales</taxon>
        <taxon>Idiomarinaceae</taxon>
        <taxon>Idiomarina</taxon>
    </lineage>
</organism>
<dbReference type="InterPro" id="IPR025319">
    <property type="entry name" value="DUF4224"/>
</dbReference>
<evidence type="ECO:0000313" key="2">
    <source>
        <dbReference type="EMBL" id="RUO67976.1"/>
    </source>
</evidence>
<proteinExistence type="predicted"/>
<reference evidence="2 3" key="1">
    <citation type="journal article" date="2011" name="Front. Microbiol.">
        <title>Genomic signatures of strain selection and enhancement in Bacillus atrophaeus var. globigii, a historical biowarfare simulant.</title>
        <authorList>
            <person name="Gibbons H.S."/>
            <person name="Broomall S.M."/>
            <person name="McNew L.A."/>
            <person name="Daligault H."/>
            <person name="Chapman C."/>
            <person name="Bruce D."/>
            <person name="Karavis M."/>
            <person name="Krepps M."/>
            <person name="McGregor P.A."/>
            <person name="Hong C."/>
            <person name="Park K.H."/>
            <person name="Akmal A."/>
            <person name="Feldman A."/>
            <person name="Lin J.S."/>
            <person name="Chang W.E."/>
            <person name="Higgs B.W."/>
            <person name="Demirev P."/>
            <person name="Lindquist J."/>
            <person name="Liem A."/>
            <person name="Fochler E."/>
            <person name="Read T.D."/>
            <person name="Tapia R."/>
            <person name="Johnson S."/>
            <person name="Bishop-Lilly K.A."/>
            <person name="Detter C."/>
            <person name="Han C."/>
            <person name="Sozhamannan S."/>
            <person name="Rosenzweig C.N."/>
            <person name="Skowronski E.W."/>
        </authorList>
    </citation>
    <scope>NUCLEOTIDE SEQUENCE [LARGE SCALE GENOMIC DNA]</scope>
    <source>
        <strain evidence="2 3">TPS4-2</strain>
    </source>
</reference>
<dbReference type="Pfam" id="PF13986">
    <property type="entry name" value="DUF4224"/>
    <property type="match status" value="1"/>
</dbReference>
<dbReference type="Proteomes" id="UP000288361">
    <property type="component" value="Unassembled WGS sequence"/>
</dbReference>
<comment type="caution">
    <text evidence="2">The sequence shown here is derived from an EMBL/GenBank/DDBJ whole genome shotgun (WGS) entry which is preliminary data.</text>
</comment>
<dbReference type="EMBL" id="PIQA01000001">
    <property type="protein sequence ID" value="RUO67976.1"/>
    <property type="molecule type" value="Genomic_DNA"/>
</dbReference>
<gene>
    <name evidence="2" type="ORF">CWI73_03730</name>
</gene>